<protein>
    <submittedName>
        <fullName evidence="1">Uncharacterized protein</fullName>
    </submittedName>
</protein>
<dbReference type="PATRIC" id="fig|1423739.3.peg.2470"/>
<comment type="caution">
    <text evidence="1">The sequence shown here is derived from an EMBL/GenBank/DDBJ whole genome shotgun (WGS) entry which is preliminary data.</text>
</comment>
<gene>
    <name evidence="1" type="ORF">FC85_GL002374</name>
</gene>
<sequence>MSITMMVGLKISSLNTSLWLKENNFKDILKLSNYLSLGMFLRKINLRRHYFGQSLF</sequence>
<dbReference type="Proteomes" id="UP000052013">
    <property type="component" value="Unassembled WGS sequence"/>
</dbReference>
<name>A0A0R1SH13_9LACO</name>
<dbReference type="AlphaFoldDB" id="A0A0R1SH13"/>
<accession>A0A0R1SH13</accession>
<dbReference type="EMBL" id="AZEY01000023">
    <property type="protein sequence ID" value="KRL68559.1"/>
    <property type="molecule type" value="Genomic_DNA"/>
</dbReference>
<dbReference type="STRING" id="1423739.FC85_GL002374"/>
<organism evidence="1 2">
    <name type="scientific">Lentilactobacillus diolivorans DSM 14421</name>
    <dbReference type="NCBI Taxonomy" id="1423739"/>
    <lineage>
        <taxon>Bacteria</taxon>
        <taxon>Bacillati</taxon>
        <taxon>Bacillota</taxon>
        <taxon>Bacilli</taxon>
        <taxon>Lactobacillales</taxon>
        <taxon>Lactobacillaceae</taxon>
        <taxon>Lentilactobacillus</taxon>
    </lineage>
</organism>
<proteinExistence type="predicted"/>
<reference evidence="1 2" key="1">
    <citation type="journal article" date="2015" name="Genome Announc.">
        <title>Expanding the biotechnology potential of lactobacilli through comparative genomics of 213 strains and associated genera.</title>
        <authorList>
            <person name="Sun Z."/>
            <person name="Harris H.M."/>
            <person name="McCann A."/>
            <person name="Guo C."/>
            <person name="Argimon S."/>
            <person name="Zhang W."/>
            <person name="Yang X."/>
            <person name="Jeffery I.B."/>
            <person name="Cooney J.C."/>
            <person name="Kagawa T.F."/>
            <person name="Liu W."/>
            <person name="Song Y."/>
            <person name="Salvetti E."/>
            <person name="Wrobel A."/>
            <person name="Rasinkangas P."/>
            <person name="Parkhill J."/>
            <person name="Rea M.C."/>
            <person name="O'Sullivan O."/>
            <person name="Ritari J."/>
            <person name="Douillard F.P."/>
            <person name="Paul Ross R."/>
            <person name="Yang R."/>
            <person name="Briner A.E."/>
            <person name="Felis G.E."/>
            <person name="de Vos W.M."/>
            <person name="Barrangou R."/>
            <person name="Klaenhammer T.R."/>
            <person name="Caufield P.W."/>
            <person name="Cui Y."/>
            <person name="Zhang H."/>
            <person name="O'Toole P.W."/>
        </authorList>
    </citation>
    <scope>NUCLEOTIDE SEQUENCE [LARGE SCALE GENOMIC DNA]</scope>
    <source>
        <strain evidence="1 2">DSM 14421</strain>
    </source>
</reference>
<evidence type="ECO:0000313" key="1">
    <source>
        <dbReference type="EMBL" id="KRL68559.1"/>
    </source>
</evidence>
<evidence type="ECO:0000313" key="2">
    <source>
        <dbReference type="Proteomes" id="UP000052013"/>
    </source>
</evidence>